<dbReference type="AlphaFoldDB" id="A0A1F7W898"/>
<organism evidence="5 6">
    <name type="scientific">Candidatus Uhrbacteria bacterium RIFOXYB2_FULL_57_15</name>
    <dbReference type="NCBI Taxonomy" id="1802422"/>
    <lineage>
        <taxon>Bacteria</taxon>
        <taxon>Candidatus Uhriibacteriota</taxon>
    </lineage>
</organism>
<keyword evidence="3" id="KW-0963">Cytoplasm</keyword>
<evidence type="ECO:0000256" key="2">
    <source>
        <dbReference type="ARBA" id="ARBA00023186"/>
    </source>
</evidence>
<accession>A0A1F7W898</accession>
<dbReference type="SUPFAM" id="SSF58014">
    <property type="entry name" value="Coiled-coil domain of nucleotide exchange factor GrpE"/>
    <property type="match status" value="1"/>
</dbReference>
<dbReference type="GO" id="GO:0042803">
    <property type="term" value="F:protein homodimerization activity"/>
    <property type="evidence" value="ECO:0007669"/>
    <property type="project" value="InterPro"/>
</dbReference>
<dbReference type="EMBL" id="MGFE01000020">
    <property type="protein sequence ID" value="OGL98447.1"/>
    <property type="molecule type" value="Genomic_DNA"/>
</dbReference>
<dbReference type="Gene3D" id="3.90.20.20">
    <property type="match status" value="1"/>
</dbReference>
<dbReference type="InterPro" id="IPR009012">
    <property type="entry name" value="GrpE_head"/>
</dbReference>
<reference evidence="5 6" key="1">
    <citation type="journal article" date="2016" name="Nat. Commun.">
        <title>Thousands of microbial genomes shed light on interconnected biogeochemical processes in an aquifer system.</title>
        <authorList>
            <person name="Anantharaman K."/>
            <person name="Brown C.T."/>
            <person name="Hug L.A."/>
            <person name="Sharon I."/>
            <person name="Castelle C.J."/>
            <person name="Probst A.J."/>
            <person name="Thomas B.C."/>
            <person name="Singh A."/>
            <person name="Wilkins M.J."/>
            <person name="Karaoz U."/>
            <person name="Brodie E.L."/>
            <person name="Williams K.H."/>
            <person name="Hubbard S.S."/>
            <person name="Banfield J.F."/>
        </authorList>
    </citation>
    <scope>NUCLEOTIDE SEQUENCE [LARGE SCALE GENOMIC DNA]</scope>
</reference>
<dbReference type="HAMAP" id="MF_01151">
    <property type="entry name" value="GrpE"/>
    <property type="match status" value="1"/>
</dbReference>
<comment type="function">
    <text evidence="3">Participates actively in the response to hyperosmotic and heat shock by preventing the aggregation of stress-denatured proteins, in association with DnaK and GrpE. It is the nucleotide exchange factor for DnaK and may function as a thermosensor. Unfolded proteins bind initially to DnaJ; upon interaction with the DnaJ-bound protein, DnaK hydrolyzes its bound ATP, resulting in the formation of a stable complex. GrpE releases ADP from DnaK; ATP binding to DnaK triggers the release of the substrate protein, thus completing the reaction cycle. Several rounds of ATP-dependent interactions between DnaJ, DnaK and GrpE are required for fully efficient folding.</text>
</comment>
<dbReference type="SUPFAM" id="SSF51064">
    <property type="entry name" value="Head domain of nucleotide exchange factor GrpE"/>
    <property type="match status" value="1"/>
</dbReference>
<dbReference type="PANTHER" id="PTHR21237:SF23">
    <property type="entry name" value="GRPE PROTEIN HOMOLOG, MITOCHONDRIAL"/>
    <property type="match status" value="1"/>
</dbReference>
<evidence type="ECO:0000256" key="4">
    <source>
        <dbReference type="RuleBase" id="RU004478"/>
    </source>
</evidence>
<dbReference type="CDD" id="cd00446">
    <property type="entry name" value="GrpE"/>
    <property type="match status" value="1"/>
</dbReference>
<dbReference type="Pfam" id="PF01025">
    <property type="entry name" value="GrpE"/>
    <property type="match status" value="1"/>
</dbReference>
<proteinExistence type="inferred from homology"/>
<dbReference type="GO" id="GO:0000774">
    <property type="term" value="F:adenyl-nucleotide exchange factor activity"/>
    <property type="evidence" value="ECO:0007669"/>
    <property type="project" value="InterPro"/>
</dbReference>
<dbReference type="GO" id="GO:0006457">
    <property type="term" value="P:protein folding"/>
    <property type="evidence" value="ECO:0007669"/>
    <property type="project" value="InterPro"/>
</dbReference>
<comment type="subcellular location">
    <subcellularLocation>
        <location evidence="3">Cytoplasm</location>
    </subcellularLocation>
</comment>
<dbReference type="GO" id="GO:0051082">
    <property type="term" value="F:unfolded protein binding"/>
    <property type="evidence" value="ECO:0007669"/>
    <property type="project" value="TreeGrafter"/>
</dbReference>
<dbReference type="Gene3D" id="2.30.22.10">
    <property type="entry name" value="Head domain of nucleotide exchange factor GrpE"/>
    <property type="match status" value="1"/>
</dbReference>
<dbReference type="Proteomes" id="UP000176501">
    <property type="component" value="Unassembled WGS sequence"/>
</dbReference>
<comment type="caution">
    <text evidence="5">The sequence shown here is derived from an EMBL/GenBank/DDBJ whole genome shotgun (WGS) entry which is preliminary data.</text>
</comment>
<protein>
    <recommendedName>
        <fullName evidence="3">Protein GrpE</fullName>
    </recommendedName>
    <alternativeName>
        <fullName evidence="3">HSP-70 cofactor</fullName>
    </alternativeName>
</protein>
<dbReference type="InterPro" id="IPR013805">
    <property type="entry name" value="GrpE_CC"/>
</dbReference>
<dbReference type="GO" id="GO:0005737">
    <property type="term" value="C:cytoplasm"/>
    <property type="evidence" value="ECO:0007669"/>
    <property type="project" value="UniProtKB-SubCell"/>
</dbReference>
<comment type="similarity">
    <text evidence="1 3 4">Belongs to the GrpE family.</text>
</comment>
<evidence type="ECO:0000313" key="6">
    <source>
        <dbReference type="Proteomes" id="UP000176501"/>
    </source>
</evidence>
<name>A0A1F7W898_9BACT</name>
<evidence type="ECO:0000313" key="5">
    <source>
        <dbReference type="EMBL" id="OGL98447.1"/>
    </source>
</evidence>
<keyword evidence="3" id="KW-0346">Stress response</keyword>
<dbReference type="GO" id="GO:0051087">
    <property type="term" value="F:protein-folding chaperone binding"/>
    <property type="evidence" value="ECO:0007669"/>
    <property type="project" value="InterPro"/>
</dbReference>
<comment type="subunit">
    <text evidence="3">Homodimer.</text>
</comment>
<evidence type="ECO:0000256" key="1">
    <source>
        <dbReference type="ARBA" id="ARBA00009054"/>
    </source>
</evidence>
<gene>
    <name evidence="3" type="primary">grpE</name>
    <name evidence="5" type="ORF">A2304_02015</name>
</gene>
<dbReference type="PANTHER" id="PTHR21237">
    <property type="entry name" value="GRPE PROTEIN"/>
    <property type="match status" value="1"/>
</dbReference>
<dbReference type="PRINTS" id="PR00773">
    <property type="entry name" value="GRPEPROTEIN"/>
</dbReference>
<sequence>MSDEEIIKDNTAEYLAGWKRALADYDNLKKDLSRERGDMRANAIADAVMRIIPVLDNFDVATRFVPEEIDEKLRNWLTGILFIQTQLEEAIKGMGAEPYGSVGDPFDANLHDAVGEREDATSTPGTILEIVARGWKIADRVVRPAKVITRTQ</sequence>
<dbReference type="InterPro" id="IPR000740">
    <property type="entry name" value="GrpE"/>
</dbReference>
<evidence type="ECO:0000256" key="3">
    <source>
        <dbReference type="HAMAP-Rule" id="MF_01151"/>
    </source>
</evidence>
<keyword evidence="2 3" id="KW-0143">Chaperone</keyword>